<sequence>MDVEGTIRLSVSPAGTPTIVHGPSSPTKSVYLDMDDATPIARDYDPRRRNFFDDSSEDEVETADELGFGQRVPRDPSTGKRPLSLAERKEANYLGARPSEYSFVCGGDNRQPAYAPGAFPESSYDGSTEDLHGSKQKDKRTQSSTTLRGPYATSLRIPDAFEDDETHSSYSRTDENILGVHAITLQALLRDGEGLHASTTRRKSMSSDRRSRNEREPDSSSPPPIPVPAPPKKISLALPPPPIDAYLRPPRSEEHKVLRTPYPFSQQQQQQTWHQPWQHQSSPYQQQQQQKQQQQQQPQPRKPSSPKPSPLSITTTPTSHPTILTLTLRRRPDHISPRMGSITIPADLRTSSTRTSSSSRSRSRSSAAPSPLSGEKGGAVAAAAAADFDDARFFAALRSEYARLAGPWRRFSARRLARITVGHASAWAGSACLHHSHNHDHYNVLGNYYAHNSTHNTNNLSNTTTNTTTTAASSCGGVGGICGSGGVANITTCPVQRAEALAQCSGGSGGACLCPPPPRFLTSRGLAEQFSEESLWRLYRGPRAGRRRFAWVHWAQRLAMQGLPHAREGGCPVRNSVVGLGLGVGVKDGGSGDADADTERGDGASEGAAASARRSVAALEFVEAWAAGRVVGALAAVLALAAAAVVLWVVLGPSEVGHGSVSAGGVGGGVGGGTGADVGVVVLGFRGAGSRVGTAVLVALGVLLAGWTVVAAWCWGSWVVG</sequence>
<dbReference type="RefSeq" id="XP_033403242.1">
    <property type="nucleotide sequence ID" value="XM_033547243.1"/>
</dbReference>
<accession>A0A6A6BXF7</accession>
<dbReference type="GeneID" id="54304750"/>
<dbReference type="GO" id="GO:0000981">
    <property type="term" value="F:DNA-binding transcription factor activity, RNA polymerase II-specific"/>
    <property type="evidence" value="ECO:0007669"/>
    <property type="project" value="TreeGrafter"/>
</dbReference>
<proteinExistence type="predicted"/>
<keyword evidence="2" id="KW-1133">Transmembrane helix</keyword>
<dbReference type="OrthoDB" id="6021743at2759"/>
<feature type="compositionally biased region" description="Pro residues" evidence="1">
    <location>
        <begin position="300"/>
        <end position="309"/>
    </location>
</feature>
<feature type="compositionally biased region" description="Low complexity" evidence="1">
    <location>
        <begin position="310"/>
        <end position="327"/>
    </location>
</feature>
<keyword evidence="2" id="KW-0472">Membrane</keyword>
<dbReference type="GO" id="GO:0042594">
    <property type="term" value="P:response to starvation"/>
    <property type="evidence" value="ECO:0007669"/>
    <property type="project" value="TreeGrafter"/>
</dbReference>
<feature type="compositionally biased region" description="Low complexity" evidence="1">
    <location>
        <begin position="349"/>
        <end position="366"/>
    </location>
</feature>
<dbReference type="PANTHER" id="PTHR14596:SF72">
    <property type="entry name" value="ZINC FINGER PROTEIN MSN2-RELATED"/>
    <property type="match status" value="1"/>
</dbReference>
<feature type="region of interest" description="Disordered" evidence="1">
    <location>
        <begin position="114"/>
        <end position="172"/>
    </location>
</feature>
<protein>
    <submittedName>
        <fullName evidence="3">Uncharacterized protein</fullName>
    </submittedName>
</protein>
<evidence type="ECO:0000313" key="3">
    <source>
        <dbReference type="EMBL" id="KAF2147534.1"/>
    </source>
</evidence>
<feature type="compositionally biased region" description="Pro residues" evidence="1">
    <location>
        <begin position="220"/>
        <end position="231"/>
    </location>
</feature>
<dbReference type="GO" id="GO:0005634">
    <property type="term" value="C:nucleus"/>
    <property type="evidence" value="ECO:0007669"/>
    <property type="project" value="TreeGrafter"/>
</dbReference>
<feature type="compositionally biased region" description="Low complexity" evidence="1">
    <location>
        <begin position="266"/>
        <end position="299"/>
    </location>
</feature>
<dbReference type="PANTHER" id="PTHR14596">
    <property type="entry name" value="ZINC FINGER PROTEIN"/>
    <property type="match status" value="1"/>
</dbReference>
<dbReference type="EMBL" id="ML995474">
    <property type="protein sequence ID" value="KAF2147534.1"/>
    <property type="molecule type" value="Genomic_DNA"/>
</dbReference>
<feature type="compositionally biased region" description="Basic and acidic residues" evidence="1">
    <location>
        <begin position="129"/>
        <end position="141"/>
    </location>
</feature>
<gene>
    <name evidence="3" type="ORF">K452DRAFT_8620</name>
</gene>
<feature type="transmembrane region" description="Helical" evidence="2">
    <location>
        <begin position="630"/>
        <end position="651"/>
    </location>
</feature>
<evidence type="ECO:0000256" key="2">
    <source>
        <dbReference type="SAM" id="Phobius"/>
    </source>
</evidence>
<evidence type="ECO:0000256" key="1">
    <source>
        <dbReference type="SAM" id="MobiDB-lite"/>
    </source>
</evidence>
<feature type="transmembrane region" description="Helical" evidence="2">
    <location>
        <begin position="697"/>
        <end position="718"/>
    </location>
</feature>
<dbReference type="Proteomes" id="UP000799438">
    <property type="component" value="Unassembled WGS sequence"/>
</dbReference>
<feature type="transmembrane region" description="Helical" evidence="2">
    <location>
        <begin position="663"/>
        <end position="685"/>
    </location>
</feature>
<name>A0A6A6BXF7_9PEZI</name>
<keyword evidence="4" id="KW-1185">Reference proteome</keyword>
<dbReference type="SUPFAM" id="SSF81995">
    <property type="entry name" value="beta-sandwich domain of Sec23/24"/>
    <property type="match status" value="1"/>
</dbReference>
<dbReference type="GO" id="GO:0000987">
    <property type="term" value="F:cis-regulatory region sequence-specific DNA binding"/>
    <property type="evidence" value="ECO:0007669"/>
    <property type="project" value="TreeGrafter"/>
</dbReference>
<feature type="compositionally biased region" description="Acidic residues" evidence="1">
    <location>
        <begin position="54"/>
        <end position="64"/>
    </location>
</feature>
<feature type="region of interest" description="Disordered" evidence="1">
    <location>
        <begin position="1"/>
        <end position="31"/>
    </location>
</feature>
<keyword evidence="2" id="KW-0812">Transmembrane</keyword>
<dbReference type="AlphaFoldDB" id="A0A6A6BXF7"/>
<feature type="region of interest" description="Disordered" evidence="1">
    <location>
        <begin position="45"/>
        <end position="86"/>
    </location>
</feature>
<organism evidence="3 4">
    <name type="scientific">Aplosporella prunicola CBS 121167</name>
    <dbReference type="NCBI Taxonomy" id="1176127"/>
    <lineage>
        <taxon>Eukaryota</taxon>
        <taxon>Fungi</taxon>
        <taxon>Dikarya</taxon>
        <taxon>Ascomycota</taxon>
        <taxon>Pezizomycotina</taxon>
        <taxon>Dothideomycetes</taxon>
        <taxon>Dothideomycetes incertae sedis</taxon>
        <taxon>Botryosphaeriales</taxon>
        <taxon>Aplosporellaceae</taxon>
        <taxon>Aplosporella</taxon>
    </lineage>
</organism>
<feature type="region of interest" description="Disordered" evidence="1">
    <location>
        <begin position="264"/>
        <end position="376"/>
    </location>
</feature>
<reference evidence="3" key="1">
    <citation type="journal article" date="2020" name="Stud. Mycol.">
        <title>101 Dothideomycetes genomes: a test case for predicting lifestyles and emergence of pathogens.</title>
        <authorList>
            <person name="Haridas S."/>
            <person name="Albert R."/>
            <person name="Binder M."/>
            <person name="Bloem J."/>
            <person name="Labutti K."/>
            <person name="Salamov A."/>
            <person name="Andreopoulos B."/>
            <person name="Baker S."/>
            <person name="Barry K."/>
            <person name="Bills G."/>
            <person name="Bluhm B."/>
            <person name="Cannon C."/>
            <person name="Castanera R."/>
            <person name="Culley D."/>
            <person name="Daum C."/>
            <person name="Ezra D."/>
            <person name="Gonzalez J."/>
            <person name="Henrissat B."/>
            <person name="Kuo A."/>
            <person name="Liang C."/>
            <person name="Lipzen A."/>
            <person name="Lutzoni F."/>
            <person name="Magnuson J."/>
            <person name="Mondo S."/>
            <person name="Nolan M."/>
            <person name="Ohm R."/>
            <person name="Pangilinan J."/>
            <person name="Park H.-J."/>
            <person name="Ramirez L."/>
            <person name="Alfaro M."/>
            <person name="Sun H."/>
            <person name="Tritt A."/>
            <person name="Yoshinaga Y."/>
            <person name="Zwiers L.-H."/>
            <person name="Turgeon B."/>
            <person name="Goodwin S."/>
            <person name="Spatafora J."/>
            <person name="Crous P."/>
            <person name="Grigoriev I."/>
        </authorList>
    </citation>
    <scope>NUCLEOTIDE SEQUENCE</scope>
    <source>
        <strain evidence="3">CBS 121167</strain>
    </source>
</reference>
<evidence type="ECO:0000313" key="4">
    <source>
        <dbReference type="Proteomes" id="UP000799438"/>
    </source>
</evidence>
<feature type="region of interest" description="Disordered" evidence="1">
    <location>
        <begin position="194"/>
        <end position="248"/>
    </location>
</feature>
<feature type="compositionally biased region" description="Basic and acidic residues" evidence="1">
    <location>
        <begin position="205"/>
        <end position="218"/>
    </location>
</feature>